<reference evidence="2" key="1">
    <citation type="submission" date="2021-02" db="EMBL/GenBank/DDBJ databases">
        <authorList>
            <person name="Nowell W R."/>
        </authorList>
    </citation>
    <scope>NUCLEOTIDE SEQUENCE</scope>
</reference>
<dbReference type="SUPFAM" id="SSF143990">
    <property type="entry name" value="YbiA-like"/>
    <property type="match status" value="1"/>
</dbReference>
<dbReference type="InterPro" id="IPR012816">
    <property type="entry name" value="NADAR"/>
</dbReference>
<name>A0A814B476_9BILA</name>
<dbReference type="AlphaFoldDB" id="A0A814B476"/>
<protein>
    <recommendedName>
        <fullName evidence="1">NADAR domain-containing protein</fullName>
    </recommendedName>
</protein>
<evidence type="ECO:0000313" key="5">
    <source>
        <dbReference type="Proteomes" id="UP000663870"/>
    </source>
</evidence>
<dbReference type="Proteomes" id="UP000663870">
    <property type="component" value="Unassembled WGS sequence"/>
</dbReference>
<dbReference type="EMBL" id="CAJNOL010000206">
    <property type="protein sequence ID" value="CAF0932352.1"/>
    <property type="molecule type" value="Genomic_DNA"/>
</dbReference>
<gene>
    <name evidence="3" type="ORF">JXQ802_LOCUS10707</name>
    <name evidence="2" type="ORF">PYM288_LOCUS10603</name>
</gene>
<keyword evidence="5" id="KW-1185">Reference proteome</keyword>
<evidence type="ECO:0000313" key="2">
    <source>
        <dbReference type="EMBL" id="CAF0922522.1"/>
    </source>
</evidence>
<comment type="caution">
    <text evidence="2">The sequence shown here is derived from an EMBL/GenBank/DDBJ whole genome shotgun (WGS) entry which is preliminary data.</text>
</comment>
<dbReference type="Pfam" id="PF08719">
    <property type="entry name" value="NADAR"/>
    <property type="match status" value="1"/>
</dbReference>
<evidence type="ECO:0000259" key="1">
    <source>
        <dbReference type="Pfam" id="PF08719"/>
    </source>
</evidence>
<feature type="domain" description="NADAR" evidence="1">
    <location>
        <begin position="38"/>
        <end position="183"/>
    </location>
</feature>
<dbReference type="InterPro" id="IPR037238">
    <property type="entry name" value="YbiA-like_sf"/>
</dbReference>
<accession>A0A814B476</accession>
<dbReference type="CDD" id="cd15457">
    <property type="entry name" value="NADAR"/>
    <property type="match status" value="1"/>
</dbReference>
<dbReference type="Proteomes" id="UP000663854">
    <property type="component" value="Unassembled WGS sequence"/>
</dbReference>
<dbReference type="Gene3D" id="1.10.357.40">
    <property type="entry name" value="YbiA-like"/>
    <property type="match status" value="1"/>
</dbReference>
<organism evidence="2 4">
    <name type="scientific">Rotaria sordida</name>
    <dbReference type="NCBI Taxonomy" id="392033"/>
    <lineage>
        <taxon>Eukaryota</taxon>
        <taxon>Metazoa</taxon>
        <taxon>Spiralia</taxon>
        <taxon>Gnathifera</taxon>
        <taxon>Rotifera</taxon>
        <taxon>Eurotatoria</taxon>
        <taxon>Bdelloidea</taxon>
        <taxon>Philodinida</taxon>
        <taxon>Philodinidae</taxon>
        <taxon>Rotaria</taxon>
    </lineage>
</organism>
<sequence length="191" mass="22056">MAAKQAYSTSSILTSSENELIQRVHSHFPNNEPNKFHFFYRTASPFSNFHPCSFSENEIQFHTTEQYMMYHKAKLFNDNETAEGILQATTPADCKALGRIVKNFDEQLWMDNRTRILSNGIYLKFTENDQLKQVLLKQYGSLLVEAAANDGIWGVGLKQDNPLIEKRSNWKGLNLLGYILTDTLHRIYDQN</sequence>
<evidence type="ECO:0000313" key="3">
    <source>
        <dbReference type="EMBL" id="CAF0932352.1"/>
    </source>
</evidence>
<evidence type="ECO:0000313" key="4">
    <source>
        <dbReference type="Proteomes" id="UP000663854"/>
    </source>
</evidence>
<dbReference type="EMBL" id="CAJNOH010000168">
    <property type="protein sequence ID" value="CAF0922522.1"/>
    <property type="molecule type" value="Genomic_DNA"/>
</dbReference>
<dbReference type="NCBIfam" id="TIGR02464">
    <property type="entry name" value="ribofla_fusion"/>
    <property type="match status" value="1"/>
</dbReference>
<proteinExistence type="predicted"/>